<proteinExistence type="predicted"/>
<dbReference type="AlphaFoldDB" id="A0A813JTW8"/>
<protein>
    <submittedName>
        <fullName evidence="3">Uncharacterized protein</fullName>
    </submittedName>
</protein>
<dbReference type="EMBL" id="CAJNNW010027045">
    <property type="protein sequence ID" value="CAE8689262.1"/>
    <property type="molecule type" value="Genomic_DNA"/>
</dbReference>
<feature type="region of interest" description="Disordered" evidence="1">
    <location>
        <begin position="94"/>
        <end position="117"/>
    </location>
</feature>
<evidence type="ECO:0000313" key="5">
    <source>
        <dbReference type="Proteomes" id="UP000654075"/>
    </source>
</evidence>
<gene>
    <name evidence="2" type="ORF">PGLA1383_LOCUS32541</name>
    <name evidence="3" type="ORF">PGLA2088_LOCUS26391</name>
</gene>
<organism evidence="3 4">
    <name type="scientific">Polarella glacialis</name>
    <name type="common">Dinoflagellate</name>
    <dbReference type="NCBI Taxonomy" id="89957"/>
    <lineage>
        <taxon>Eukaryota</taxon>
        <taxon>Sar</taxon>
        <taxon>Alveolata</taxon>
        <taxon>Dinophyceae</taxon>
        <taxon>Suessiales</taxon>
        <taxon>Suessiaceae</taxon>
        <taxon>Polarella</taxon>
    </lineage>
</organism>
<evidence type="ECO:0000313" key="2">
    <source>
        <dbReference type="EMBL" id="CAE8614820.1"/>
    </source>
</evidence>
<evidence type="ECO:0000256" key="1">
    <source>
        <dbReference type="SAM" id="MobiDB-lite"/>
    </source>
</evidence>
<dbReference type="Proteomes" id="UP000626109">
    <property type="component" value="Unassembled WGS sequence"/>
</dbReference>
<evidence type="ECO:0000313" key="4">
    <source>
        <dbReference type="Proteomes" id="UP000626109"/>
    </source>
</evidence>
<comment type="caution">
    <text evidence="3">The sequence shown here is derived from an EMBL/GenBank/DDBJ whole genome shotgun (WGS) entry which is preliminary data.</text>
</comment>
<name>A0A813JTW8_POLGL</name>
<evidence type="ECO:0000313" key="3">
    <source>
        <dbReference type="EMBL" id="CAE8689262.1"/>
    </source>
</evidence>
<dbReference type="Proteomes" id="UP000654075">
    <property type="component" value="Unassembled WGS sequence"/>
</dbReference>
<reference evidence="3" key="1">
    <citation type="submission" date="2021-02" db="EMBL/GenBank/DDBJ databases">
        <authorList>
            <person name="Dougan E. K."/>
            <person name="Rhodes N."/>
            <person name="Thang M."/>
            <person name="Chan C."/>
        </authorList>
    </citation>
    <scope>NUCLEOTIDE SEQUENCE</scope>
</reference>
<accession>A0A813JTW8</accession>
<dbReference type="EMBL" id="CAJNNV010025511">
    <property type="protein sequence ID" value="CAE8614820.1"/>
    <property type="molecule type" value="Genomic_DNA"/>
</dbReference>
<keyword evidence="5" id="KW-1185">Reference proteome</keyword>
<sequence>MPRARTEIMLPNLPGVKMESPFRGGCKTVRLNLSPAIRRFSGNDPMHETGPEAMPELDFAALVPNMPGMLMESPCRGRGKNTVRFNLVPEIHTISRHDPSPDVGVARKVSEPFDPPGHVFLQKEIDPDPCSAQSS</sequence>